<gene>
    <name evidence="2" type="ORF">EWF95_05875</name>
</gene>
<dbReference type="EMBL" id="SESI01000001">
    <property type="protein sequence ID" value="TQQ82446.1"/>
    <property type="molecule type" value="Genomic_DNA"/>
</dbReference>
<proteinExistence type="predicted"/>
<feature type="compositionally biased region" description="Low complexity" evidence="1">
    <location>
        <begin position="172"/>
        <end position="183"/>
    </location>
</feature>
<organism evidence="2 3">
    <name type="scientific">Halonotius roseus</name>
    <dbReference type="NCBI Taxonomy" id="2511997"/>
    <lineage>
        <taxon>Archaea</taxon>
        <taxon>Methanobacteriati</taxon>
        <taxon>Methanobacteriota</taxon>
        <taxon>Stenosarchaea group</taxon>
        <taxon>Halobacteria</taxon>
        <taxon>Halobacteriales</taxon>
        <taxon>Haloferacaceae</taxon>
        <taxon>Halonotius</taxon>
    </lineage>
</organism>
<protein>
    <submittedName>
        <fullName evidence="2">DUF99 family protein</fullName>
    </submittedName>
</protein>
<dbReference type="PANTHER" id="PTHR39518">
    <property type="entry name" value="UPF0215 PROTEIN MJ1150"/>
    <property type="match status" value="1"/>
</dbReference>
<reference evidence="2 3" key="1">
    <citation type="submission" date="2019-02" db="EMBL/GenBank/DDBJ databases">
        <title>Halonotius sp. a new haloqrchaeon isolated from saline water.</title>
        <authorList>
            <person name="Duran-Viseras A."/>
            <person name="Sanchez-Porro C."/>
            <person name="Ventosa A."/>
        </authorList>
    </citation>
    <scope>NUCLEOTIDE SEQUENCE [LARGE SCALE GENOMIC DNA]</scope>
    <source>
        <strain evidence="2 3">F9-27</strain>
    </source>
</reference>
<comment type="caution">
    <text evidence="2">The sequence shown here is derived from an EMBL/GenBank/DDBJ whole genome shotgun (WGS) entry which is preliminary data.</text>
</comment>
<name>A0A544QSM1_9EURY</name>
<feature type="compositionally biased region" description="Basic and acidic residues" evidence="1">
    <location>
        <begin position="184"/>
        <end position="194"/>
    </location>
</feature>
<dbReference type="Pfam" id="PF01949">
    <property type="entry name" value="Endo_dU"/>
    <property type="match status" value="1"/>
</dbReference>
<feature type="region of interest" description="Disordered" evidence="1">
    <location>
        <begin position="164"/>
        <end position="219"/>
    </location>
</feature>
<dbReference type="RefSeq" id="WP_142443091.1">
    <property type="nucleotide sequence ID" value="NZ_SESI01000001.1"/>
</dbReference>
<dbReference type="Gene3D" id="3.30.2170.10">
    <property type="entry name" value="archaeoglobus fulgidus dsm 4304 superfamily"/>
    <property type="match status" value="1"/>
</dbReference>
<dbReference type="OrthoDB" id="15207at2157"/>
<accession>A0A544QSM1</accession>
<evidence type="ECO:0000256" key="1">
    <source>
        <dbReference type="SAM" id="MobiDB-lite"/>
    </source>
</evidence>
<dbReference type="Proteomes" id="UP000315385">
    <property type="component" value="Unassembled WGS sequence"/>
</dbReference>
<sequence>MAPNPGGRAVGIAASDGPDYSQLCGAVVRADRVVEDVVFGRCTTGGSDATAACCELLDRLDRPDARWLLVAGVAPAWFNLIDLSDLHVAADRPVIAVSFEDSDGLDEPLREHFSGEALQQRLATYRELPPRDPVVLGDTELWIRTVGIDTADATDVLRAFVPDDGDRPEPLRVAQRAARAGRQQAERFGWKTTDEATAGDATTDDATDGNATADEPTDS</sequence>
<feature type="compositionally biased region" description="Low complexity" evidence="1">
    <location>
        <begin position="208"/>
        <end position="219"/>
    </location>
</feature>
<dbReference type="InterPro" id="IPR002802">
    <property type="entry name" value="Endo_dU"/>
</dbReference>
<dbReference type="AlphaFoldDB" id="A0A544QSM1"/>
<keyword evidence="3" id="KW-1185">Reference proteome</keyword>
<dbReference type="PANTHER" id="PTHR39518:SF2">
    <property type="entry name" value="UPF0215 PROTEIN MJ1150"/>
    <property type="match status" value="1"/>
</dbReference>
<evidence type="ECO:0000313" key="2">
    <source>
        <dbReference type="EMBL" id="TQQ82446.1"/>
    </source>
</evidence>
<evidence type="ECO:0000313" key="3">
    <source>
        <dbReference type="Proteomes" id="UP000315385"/>
    </source>
</evidence>